<reference evidence="5 6" key="1">
    <citation type="submission" date="2012-02" db="EMBL/GenBank/DDBJ databases">
        <title>Complete genome sequence of Phycisphaera mikurensis NBRC 102666.</title>
        <authorList>
            <person name="Ankai A."/>
            <person name="Hosoyama A."/>
            <person name="Terui Y."/>
            <person name="Sekine M."/>
            <person name="Fukai R."/>
            <person name="Kato Y."/>
            <person name="Nakamura S."/>
            <person name="Yamada-Narita S."/>
            <person name="Kawakoshi A."/>
            <person name="Fukunaga Y."/>
            <person name="Yamazaki S."/>
            <person name="Fujita N."/>
        </authorList>
    </citation>
    <scope>NUCLEOTIDE SEQUENCE [LARGE SCALE GENOMIC DNA]</scope>
    <source>
        <strain evidence="6">NBRC 102666 / KCTC 22515 / FYK2301M01</strain>
    </source>
</reference>
<dbReference type="PANTHER" id="PTHR43103:SF5">
    <property type="entry name" value="4-EPIMERASE, PUTATIVE (AFU_ORTHOLOGUE AFUA_7G00360)-RELATED"/>
    <property type="match status" value="1"/>
</dbReference>
<name>I0IHB7_PHYMF</name>
<dbReference type="EMBL" id="AP012338">
    <property type="protein sequence ID" value="BAM04655.1"/>
    <property type="molecule type" value="Genomic_DNA"/>
</dbReference>
<dbReference type="GO" id="GO:0016491">
    <property type="term" value="F:oxidoreductase activity"/>
    <property type="evidence" value="ECO:0007669"/>
    <property type="project" value="UniProtKB-KW"/>
</dbReference>
<dbReference type="InterPro" id="IPR001509">
    <property type="entry name" value="Epimerase_deHydtase"/>
</dbReference>
<comment type="similarity">
    <text evidence="1">Belongs to the NAD(P)-dependent epimerase/dehydratase family.</text>
</comment>
<gene>
    <name evidence="5" type="ordered locus">PSMK_24960</name>
</gene>
<keyword evidence="3" id="KW-0520">NAD</keyword>
<evidence type="ECO:0000313" key="6">
    <source>
        <dbReference type="Proteomes" id="UP000007881"/>
    </source>
</evidence>
<dbReference type="SUPFAM" id="SSF51735">
    <property type="entry name" value="NAD(P)-binding Rossmann-fold domains"/>
    <property type="match status" value="1"/>
</dbReference>
<protein>
    <submittedName>
        <fullName evidence="5">NAD-dependent epimerase/dehydratase family protein</fullName>
    </submittedName>
</protein>
<dbReference type="HOGENOM" id="CLU_946126_0_0_0"/>
<evidence type="ECO:0000256" key="1">
    <source>
        <dbReference type="ARBA" id="ARBA00007637"/>
    </source>
</evidence>
<keyword evidence="2" id="KW-0560">Oxidoreductase</keyword>
<accession>I0IHB7</accession>
<feature type="domain" description="NAD-dependent epimerase/dehydratase" evidence="4">
    <location>
        <begin position="3"/>
        <end position="190"/>
    </location>
</feature>
<keyword evidence="6" id="KW-1185">Reference proteome</keyword>
<dbReference type="STRING" id="1142394.PSMK_24960"/>
<dbReference type="RefSeq" id="WP_014437868.1">
    <property type="nucleotide sequence ID" value="NC_017080.1"/>
</dbReference>
<evidence type="ECO:0000256" key="3">
    <source>
        <dbReference type="ARBA" id="ARBA00023027"/>
    </source>
</evidence>
<dbReference type="Proteomes" id="UP000007881">
    <property type="component" value="Chromosome"/>
</dbReference>
<proteinExistence type="inferred from homology"/>
<sequence length="294" mass="31080">MRVLVTGAAGLLGSAAIKHLHAAGHGVVATDQRHAAGLPVPLHQVDLADDMGVYNLFHSGGGVDAVLHLGNIPNPNQPLPRQKLLAANVGMTANVLYAAGDHGVERIVYASSIQATMDMVAWPKWFEPQGPCPFPRLPMDGNAPAAPGQNPYALSKAHGEQLLAELCRANAKLAGVALRLPGICGRTGWNPPRRPFHAGCHELIEGMALLHLDDACRLFEAALLRSPPGYRCHFPASCRAVAGIAPATLAREFLPHIPVTGDLRGPGGLADLGVLRDELGWTPLEPTPLLWPKA</sequence>
<dbReference type="CDD" id="cd08946">
    <property type="entry name" value="SDR_e"/>
    <property type="match status" value="1"/>
</dbReference>
<dbReference type="InterPro" id="IPR036291">
    <property type="entry name" value="NAD(P)-bd_dom_sf"/>
</dbReference>
<dbReference type="KEGG" id="phm:PSMK_24960"/>
<dbReference type="PANTHER" id="PTHR43103">
    <property type="entry name" value="NUCLEOSIDE-DIPHOSPHATE-SUGAR EPIMERASE"/>
    <property type="match status" value="1"/>
</dbReference>
<dbReference type="Gene3D" id="3.40.50.720">
    <property type="entry name" value="NAD(P)-binding Rossmann-like Domain"/>
    <property type="match status" value="1"/>
</dbReference>
<dbReference type="eggNOG" id="COG0451">
    <property type="taxonomic scope" value="Bacteria"/>
</dbReference>
<dbReference type="AlphaFoldDB" id="I0IHB7"/>
<organism evidence="5 6">
    <name type="scientific">Phycisphaera mikurensis (strain NBRC 102666 / KCTC 22515 / FYK2301M01)</name>
    <dbReference type="NCBI Taxonomy" id="1142394"/>
    <lineage>
        <taxon>Bacteria</taxon>
        <taxon>Pseudomonadati</taxon>
        <taxon>Planctomycetota</taxon>
        <taxon>Phycisphaerae</taxon>
        <taxon>Phycisphaerales</taxon>
        <taxon>Phycisphaeraceae</taxon>
        <taxon>Phycisphaera</taxon>
    </lineage>
</organism>
<evidence type="ECO:0000313" key="5">
    <source>
        <dbReference type="EMBL" id="BAM04655.1"/>
    </source>
</evidence>
<dbReference type="Pfam" id="PF01370">
    <property type="entry name" value="Epimerase"/>
    <property type="match status" value="1"/>
</dbReference>
<evidence type="ECO:0000256" key="2">
    <source>
        <dbReference type="ARBA" id="ARBA00023002"/>
    </source>
</evidence>
<evidence type="ECO:0000259" key="4">
    <source>
        <dbReference type="Pfam" id="PF01370"/>
    </source>
</evidence>